<keyword evidence="3" id="KW-0808">Transferase</keyword>
<dbReference type="Pfam" id="PF13426">
    <property type="entry name" value="PAS_9"/>
    <property type="match status" value="1"/>
</dbReference>
<keyword evidence="7" id="KW-0472">Membrane</keyword>
<feature type="domain" description="PAC" evidence="9">
    <location>
        <begin position="435"/>
        <end position="485"/>
    </location>
</feature>
<comment type="subcellular location">
    <subcellularLocation>
        <location evidence="1">Membrane</location>
    </subcellularLocation>
</comment>
<dbReference type="SMART" id="SM00086">
    <property type="entry name" value="PAC"/>
    <property type="match status" value="2"/>
</dbReference>
<evidence type="ECO:0000256" key="2">
    <source>
        <dbReference type="ARBA" id="ARBA00022553"/>
    </source>
</evidence>
<dbReference type="InterPro" id="IPR035965">
    <property type="entry name" value="PAS-like_dom_sf"/>
</dbReference>
<dbReference type="Proteomes" id="UP000254875">
    <property type="component" value="Unassembled WGS sequence"/>
</dbReference>
<dbReference type="InterPro" id="IPR003660">
    <property type="entry name" value="HAMP_dom"/>
</dbReference>
<dbReference type="GO" id="GO:0046983">
    <property type="term" value="F:protein dimerization activity"/>
    <property type="evidence" value="ECO:0007669"/>
    <property type="project" value="InterPro"/>
</dbReference>
<dbReference type="Gene3D" id="1.20.5.1930">
    <property type="match status" value="1"/>
</dbReference>
<keyword evidence="5" id="KW-0902">Two-component regulatory system</keyword>
<protein>
    <recommendedName>
        <fullName evidence="13">Histidine kinase</fullName>
    </recommendedName>
</protein>
<dbReference type="Pfam" id="PF08448">
    <property type="entry name" value="PAS_4"/>
    <property type="match status" value="1"/>
</dbReference>
<dbReference type="InterPro" id="IPR003594">
    <property type="entry name" value="HATPase_dom"/>
</dbReference>
<evidence type="ECO:0000256" key="1">
    <source>
        <dbReference type="ARBA" id="ARBA00004370"/>
    </source>
</evidence>
<gene>
    <name evidence="11" type="ORF">DLM46_25350</name>
</gene>
<keyword evidence="4" id="KW-0418">Kinase</keyword>
<dbReference type="InterPro" id="IPR033414">
    <property type="entry name" value="Sensor_dom"/>
</dbReference>
<dbReference type="SMART" id="SM00091">
    <property type="entry name" value="PAS"/>
    <property type="match status" value="2"/>
</dbReference>
<dbReference type="SMART" id="SM00387">
    <property type="entry name" value="HATPase_c"/>
    <property type="match status" value="1"/>
</dbReference>
<dbReference type="GO" id="GO:0016020">
    <property type="term" value="C:membrane"/>
    <property type="evidence" value="ECO:0007669"/>
    <property type="project" value="UniProtKB-SubCell"/>
</dbReference>
<evidence type="ECO:0000259" key="9">
    <source>
        <dbReference type="PROSITE" id="PS50113"/>
    </source>
</evidence>
<accession>A0A370N335</accession>
<dbReference type="InterPro" id="IPR000014">
    <property type="entry name" value="PAS"/>
</dbReference>
<dbReference type="InterPro" id="IPR036890">
    <property type="entry name" value="HATPase_C_sf"/>
</dbReference>
<dbReference type="SUPFAM" id="SSF55785">
    <property type="entry name" value="PYP-like sensor domain (PAS domain)"/>
    <property type="match status" value="2"/>
</dbReference>
<name>A0A370N335_9BURK</name>
<dbReference type="Gene3D" id="3.30.450.20">
    <property type="entry name" value="PAS domain"/>
    <property type="match status" value="2"/>
</dbReference>
<dbReference type="PROSITE" id="PS50885">
    <property type="entry name" value="HAMP"/>
    <property type="match status" value="1"/>
</dbReference>
<keyword evidence="2" id="KW-0597">Phosphoprotein</keyword>
<dbReference type="EMBL" id="QHKS01000018">
    <property type="protein sequence ID" value="RDK00034.1"/>
    <property type="molecule type" value="Genomic_DNA"/>
</dbReference>
<evidence type="ECO:0000256" key="4">
    <source>
        <dbReference type="ARBA" id="ARBA00022777"/>
    </source>
</evidence>
<dbReference type="Gene3D" id="3.30.565.10">
    <property type="entry name" value="Histidine kinase-like ATPase, C-terminal domain"/>
    <property type="match status" value="1"/>
</dbReference>
<keyword evidence="6" id="KW-0175">Coiled coil</keyword>
<evidence type="ECO:0000256" key="5">
    <source>
        <dbReference type="ARBA" id="ARBA00023012"/>
    </source>
</evidence>
<evidence type="ECO:0000256" key="3">
    <source>
        <dbReference type="ARBA" id="ARBA00022679"/>
    </source>
</evidence>
<feature type="domain" description="PAC" evidence="9">
    <location>
        <begin position="289"/>
        <end position="341"/>
    </location>
</feature>
<dbReference type="Pfam" id="PF07730">
    <property type="entry name" value="HisKA_3"/>
    <property type="match status" value="1"/>
</dbReference>
<keyword evidence="12" id="KW-1185">Reference proteome</keyword>
<evidence type="ECO:0008006" key="13">
    <source>
        <dbReference type="Google" id="ProtNLM"/>
    </source>
</evidence>
<feature type="domain" description="PAS" evidence="8">
    <location>
        <begin position="215"/>
        <end position="254"/>
    </location>
</feature>
<dbReference type="PANTHER" id="PTHR24421">
    <property type="entry name" value="NITRATE/NITRITE SENSOR PROTEIN NARX-RELATED"/>
    <property type="match status" value="1"/>
</dbReference>
<dbReference type="InterPro" id="IPR050482">
    <property type="entry name" value="Sensor_HK_TwoCompSys"/>
</dbReference>
<dbReference type="Pfam" id="PF02518">
    <property type="entry name" value="HATPase_c"/>
    <property type="match status" value="1"/>
</dbReference>
<sequence>MLFSTMVTLVVTVVQLLLSYQAAVSGLQNRFNEIEEGYARGLGNALWALDSKRLEDQLDGILHLPLIRHVEVRETQVAHPLTVSRGSVKVENAVVREFPVYCCDNDRHQIGILHLEGSLTDIYRDLLRQALVILVSNAAKTFLVALFILFMVHRLATRHLVDIAATLRGRTPGIAMAPLRLRRTRRKPDELDQLVDALNVMLEGLDQHAAELRSANAQMAAILDNIPDLAWVKDTHGRYVAANRALVSAVGYAEPADMIDKTDFDLHPLEHAIAYRTDDVEVMTSGRRKRIEETHIEADGRRRWVETIKTPFADGHGQLAGTAGIARDVTERKKVEEELARANASLRSEVEERRRIEARLQSSEARFRTIVETSPVPLCIASMPHGTILYANEPLRALFGPDSRNNAAGNIADFYADATGCDRLVEHLRREGSFRNTEAHFRRPDGTTFWAMATARVATYDDAPAIYVGLNDITGRKRIEQELFESREQLREVSAYMEAIREEERRRIAMEIHDELGQLLTALKMDVSLLKMRLSGDPDAVKKADDMRELVEKTIWMVRNVSNHLRPAALNFGIVSALEWLVEDFGQRYGIPCQLRINGGEPVLSDAHATVVFRIVQASLTNVARHAGASRADVTLTGSDTTLDLHVSDDGRGFDAAAAVEGYSYGLLGMRERARLIGATLQIDSALDTGTVISIHVPLCDEPQRCSGF</sequence>
<evidence type="ECO:0000259" key="8">
    <source>
        <dbReference type="PROSITE" id="PS50112"/>
    </source>
</evidence>
<dbReference type="InterPro" id="IPR013656">
    <property type="entry name" value="PAS_4"/>
</dbReference>
<dbReference type="Pfam" id="PF17149">
    <property type="entry name" value="CHASE5"/>
    <property type="match status" value="1"/>
</dbReference>
<evidence type="ECO:0000256" key="6">
    <source>
        <dbReference type="SAM" id="Coils"/>
    </source>
</evidence>
<proteinExistence type="predicted"/>
<feature type="transmembrane region" description="Helical" evidence="7">
    <location>
        <begin position="130"/>
        <end position="152"/>
    </location>
</feature>
<dbReference type="CDD" id="cd16917">
    <property type="entry name" value="HATPase_UhpB-NarQ-NarX-like"/>
    <property type="match status" value="1"/>
</dbReference>
<reference evidence="12" key="1">
    <citation type="submission" date="2018-05" db="EMBL/GenBank/DDBJ databases">
        <authorList>
            <person name="Feng T."/>
        </authorList>
    </citation>
    <scope>NUCLEOTIDE SEQUENCE [LARGE SCALE GENOMIC DNA]</scope>
    <source>
        <strain evidence="12">S27</strain>
    </source>
</reference>
<dbReference type="PANTHER" id="PTHR24421:SF59">
    <property type="entry name" value="OXYGEN SENSOR HISTIDINE KINASE NREB"/>
    <property type="match status" value="1"/>
</dbReference>
<dbReference type="NCBIfam" id="TIGR00229">
    <property type="entry name" value="sensory_box"/>
    <property type="match status" value="2"/>
</dbReference>
<evidence type="ECO:0000259" key="10">
    <source>
        <dbReference type="PROSITE" id="PS50885"/>
    </source>
</evidence>
<comment type="caution">
    <text evidence="11">The sequence shown here is derived from an EMBL/GenBank/DDBJ whole genome shotgun (WGS) entry which is preliminary data.</text>
</comment>
<feature type="domain" description="HAMP" evidence="10">
    <location>
        <begin position="180"/>
        <end position="210"/>
    </location>
</feature>
<evidence type="ECO:0000313" key="12">
    <source>
        <dbReference type="Proteomes" id="UP000254875"/>
    </source>
</evidence>
<keyword evidence="7" id="KW-1133">Transmembrane helix</keyword>
<dbReference type="PROSITE" id="PS50112">
    <property type="entry name" value="PAS"/>
    <property type="match status" value="1"/>
</dbReference>
<dbReference type="AlphaFoldDB" id="A0A370N335"/>
<dbReference type="InterPro" id="IPR000700">
    <property type="entry name" value="PAS-assoc_C"/>
</dbReference>
<dbReference type="SUPFAM" id="SSF55874">
    <property type="entry name" value="ATPase domain of HSP90 chaperone/DNA topoisomerase II/histidine kinase"/>
    <property type="match status" value="1"/>
</dbReference>
<feature type="coiled-coil region" evidence="6">
    <location>
        <begin position="332"/>
        <end position="366"/>
    </location>
</feature>
<organism evidence="11 12">
    <name type="scientific">Paraburkholderia lacunae</name>
    <dbReference type="NCBI Taxonomy" id="2211104"/>
    <lineage>
        <taxon>Bacteria</taxon>
        <taxon>Pseudomonadati</taxon>
        <taxon>Pseudomonadota</taxon>
        <taxon>Betaproteobacteria</taxon>
        <taxon>Burkholderiales</taxon>
        <taxon>Burkholderiaceae</taxon>
        <taxon>Paraburkholderia</taxon>
    </lineage>
</organism>
<dbReference type="InterPro" id="IPR001610">
    <property type="entry name" value="PAC"/>
</dbReference>
<dbReference type="InterPro" id="IPR011712">
    <property type="entry name" value="Sig_transdc_His_kin_sub3_dim/P"/>
</dbReference>
<evidence type="ECO:0000313" key="11">
    <source>
        <dbReference type="EMBL" id="RDK00034.1"/>
    </source>
</evidence>
<evidence type="ECO:0000256" key="7">
    <source>
        <dbReference type="SAM" id="Phobius"/>
    </source>
</evidence>
<dbReference type="GO" id="GO:0000155">
    <property type="term" value="F:phosphorelay sensor kinase activity"/>
    <property type="evidence" value="ECO:0007669"/>
    <property type="project" value="InterPro"/>
</dbReference>
<dbReference type="PROSITE" id="PS50113">
    <property type="entry name" value="PAC"/>
    <property type="match status" value="2"/>
</dbReference>
<dbReference type="CDD" id="cd00130">
    <property type="entry name" value="PAS"/>
    <property type="match status" value="2"/>
</dbReference>
<keyword evidence="7" id="KW-0812">Transmembrane</keyword>